<keyword evidence="3" id="KW-1185">Reference proteome</keyword>
<evidence type="ECO:0000259" key="1">
    <source>
        <dbReference type="PROSITE" id="PS50181"/>
    </source>
</evidence>
<sequence length="357" mass="40568">MAGPVERYQKLGLEDSLSRMCHYPSACRELSFILRLAYTSFPKNLQSLVFQDTLTAFRLLPQMQTKTAISVANLLLHAAEAVLPKQKRVLAVAEFKHAMVAYKRRSKAQHEEQGVAQLPQDVLVHIFSFLDMRSLVSAALVCRSWNGATSDNQLWQLQYDTFLGILDNNAENKKYARTQEDLTGVNIDWRNAFKRAYKGISSKKYVTSSRGCCRHCNAIVWLSDVKRISELSGFRCKNHQIKPISHQQVTTCDSLLFIQCFGLNILALLIKIGQYNKFLTSSSIAWFRFSFCSVSISELPQDPKHPQVLLILTLVLLLQIVEYIMDDFPSLISSSDSDSDTDEGSISKLWAYPRRID</sequence>
<evidence type="ECO:0000313" key="2">
    <source>
        <dbReference type="EMBL" id="KAK3011677.1"/>
    </source>
</evidence>
<feature type="domain" description="F-box" evidence="1">
    <location>
        <begin position="112"/>
        <end position="158"/>
    </location>
</feature>
<dbReference type="Proteomes" id="UP001188597">
    <property type="component" value="Unassembled WGS sequence"/>
</dbReference>
<name>A0AA88VP18_9ASTE</name>
<accession>A0AA88VP18</accession>
<dbReference type="Pfam" id="PF12937">
    <property type="entry name" value="F-box-like"/>
    <property type="match status" value="1"/>
</dbReference>
<dbReference type="AlphaFoldDB" id="A0AA88VP18"/>
<dbReference type="SUPFAM" id="SSF81383">
    <property type="entry name" value="F-box domain"/>
    <property type="match status" value="1"/>
</dbReference>
<dbReference type="InterPro" id="IPR001810">
    <property type="entry name" value="F-box_dom"/>
</dbReference>
<dbReference type="CDD" id="cd09917">
    <property type="entry name" value="F-box_SF"/>
    <property type="match status" value="1"/>
</dbReference>
<dbReference type="InterPro" id="IPR036047">
    <property type="entry name" value="F-box-like_dom_sf"/>
</dbReference>
<dbReference type="PANTHER" id="PTHR47744:SF1">
    <property type="entry name" value="OS05G0526300 PROTEIN"/>
    <property type="match status" value="1"/>
</dbReference>
<dbReference type="Gene3D" id="1.20.1280.50">
    <property type="match status" value="1"/>
</dbReference>
<dbReference type="PROSITE" id="PS50181">
    <property type="entry name" value="FBOX"/>
    <property type="match status" value="1"/>
</dbReference>
<reference evidence="2" key="1">
    <citation type="submission" date="2022-12" db="EMBL/GenBank/DDBJ databases">
        <title>Draft genome assemblies for two species of Escallonia (Escalloniales).</title>
        <authorList>
            <person name="Chanderbali A."/>
            <person name="Dervinis C."/>
            <person name="Anghel I."/>
            <person name="Soltis D."/>
            <person name="Soltis P."/>
            <person name="Zapata F."/>
        </authorList>
    </citation>
    <scope>NUCLEOTIDE SEQUENCE</scope>
    <source>
        <strain evidence="2">UCBG64.0493</strain>
        <tissue evidence="2">Leaf</tissue>
    </source>
</reference>
<gene>
    <name evidence="2" type="ORF">RJ639_010857</name>
</gene>
<evidence type="ECO:0000313" key="3">
    <source>
        <dbReference type="Proteomes" id="UP001188597"/>
    </source>
</evidence>
<proteinExistence type="predicted"/>
<dbReference type="PANTHER" id="PTHR47744">
    <property type="entry name" value="OS05G0526300 PROTEIN"/>
    <property type="match status" value="1"/>
</dbReference>
<organism evidence="2 3">
    <name type="scientific">Escallonia herrerae</name>
    <dbReference type="NCBI Taxonomy" id="1293975"/>
    <lineage>
        <taxon>Eukaryota</taxon>
        <taxon>Viridiplantae</taxon>
        <taxon>Streptophyta</taxon>
        <taxon>Embryophyta</taxon>
        <taxon>Tracheophyta</taxon>
        <taxon>Spermatophyta</taxon>
        <taxon>Magnoliopsida</taxon>
        <taxon>eudicotyledons</taxon>
        <taxon>Gunneridae</taxon>
        <taxon>Pentapetalae</taxon>
        <taxon>asterids</taxon>
        <taxon>campanulids</taxon>
        <taxon>Escalloniales</taxon>
        <taxon>Escalloniaceae</taxon>
        <taxon>Escallonia</taxon>
    </lineage>
</organism>
<dbReference type="Pfam" id="PF24104">
    <property type="entry name" value="At5g52880_ARM"/>
    <property type="match status" value="1"/>
</dbReference>
<protein>
    <recommendedName>
        <fullName evidence="1">F-box domain-containing protein</fullName>
    </recommendedName>
</protein>
<dbReference type="InterPro" id="IPR057039">
    <property type="entry name" value="At5g52880_ARM"/>
</dbReference>
<dbReference type="EMBL" id="JAVXUP010001436">
    <property type="protein sequence ID" value="KAK3011677.1"/>
    <property type="molecule type" value="Genomic_DNA"/>
</dbReference>
<comment type="caution">
    <text evidence="2">The sequence shown here is derived from an EMBL/GenBank/DDBJ whole genome shotgun (WGS) entry which is preliminary data.</text>
</comment>
<dbReference type="SMART" id="SM00256">
    <property type="entry name" value="FBOX"/>
    <property type="match status" value="1"/>
</dbReference>